<organism evidence="2">
    <name type="scientific">Nymphaea colorata</name>
    <name type="common">pocket water lily</name>
    <dbReference type="NCBI Taxonomy" id="210225"/>
    <lineage>
        <taxon>Eukaryota</taxon>
        <taxon>Viridiplantae</taxon>
        <taxon>Streptophyta</taxon>
        <taxon>Embryophyta</taxon>
        <taxon>Tracheophyta</taxon>
        <taxon>Spermatophyta</taxon>
        <taxon>Magnoliopsida</taxon>
        <taxon>Nymphaeales</taxon>
        <taxon>Nymphaeaceae</taxon>
        <taxon>Nymphaea</taxon>
    </lineage>
</organism>
<evidence type="ECO:0000313" key="2">
    <source>
        <dbReference type="EMBL" id="VVV51117.1"/>
    </source>
</evidence>
<feature type="region of interest" description="Disordered" evidence="1">
    <location>
        <begin position="276"/>
        <end position="295"/>
    </location>
</feature>
<feature type="region of interest" description="Disordered" evidence="1">
    <location>
        <begin position="349"/>
        <end position="376"/>
    </location>
</feature>
<dbReference type="PANTHER" id="PTHR35120">
    <property type="entry name" value="HISTONE ACETYLTRANSFERASE KAT6B-LIKE"/>
    <property type="match status" value="1"/>
</dbReference>
<accession>A0A5K0WFK1</accession>
<dbReference type="Gramene" id="NC1G0179690.1">
    <property type="protein sequence ID" value="NC1G0179690.1:cds"/>
    <property type="gene ID" value="NC1G0179690"/>
</dbReference>
<feature type="compositionally biased region" description="Low complexity" evidence="1">
    <location>
        <begin position="1"/>
        <end position="17"/>
    </location>
</feature>
<dbReference type="PANTHER" id="PTHR35120:SF2">
    <property type="entry name" value="AMINOTRANSFERASE-LIKE PLANT MOBILE DOMAIN-CONTAINING PROTEIN"/>
    <property type="match status" value="1"/>
</dbReference>
<feature type="region of interest" description="Disordered" evidence="1">
    <location>
        <begin position="1"/>
        <end position="78"/>
    </location>
</feature>
<gene>
    <name evidence="2" type="ORF">NYM_LOCUS2878</name>
</gene>
<proteinExistence type="predicted"/>
<feature type="compositionally biased region" description="Basic residues" evidence="1">
    <location>
        <begin position="66"/>
        <end position="75"/>
    </location>
</feature>
<evidence type="ECO:0000256" key="1">
    <source>
        <dbReference type="SAM" id="MobiDB-lite"/>
    </source>
</evidence>
<feature type="region of interest" description="Disordered" evidence="1">
    <location>
        <begin position="312"/>
        <end position="336"/>
    </location>
</feature>
<sequence>MRTRNSTLNPNPNPNSSAMDPLQIEDPDEKEPAATTSPSRADAVDLSDDIVTPAVHLPEAGGKRPGTNRKKKTARKLAAEQKKMEALRQCLRPVPFSPGKPFSHFAKHERLFRRLGLWGFATLEFDRDLRLDFLASLVACYDPNSRSSTVADVRIKVSRADLARALRLPLKKDRNPTEAIEPEASADAGVPDDLSAVKDFIMNCIFVNAEDALVIPDEITGAIRFLDAGEPEKIDWAGLIWSMAEKELSRGPALSHCYYASHFQILIRSQRPELFEREEEPVSHAPAPDPVPATVPTVTEATTVEEVEDEVAKVDDADENEGGEGEAKTGSQESELNEVLNEENEMVAEAGDEQREQGSVRPCSSNEAGGTSMAPEKLEEDFRNFEQLSLPENMLSMEGNVGLAVMPVPQNIDMEPSEPDVISMGLDKNFLHLNSSVSEFGNGCKRELEDAHILQNESQKKMRHDPQWDNDFNVCMEQIGMWINRAREIHMEKHESFVNAHLNMQEFTAELRNRDQIISSLQAAQYKMSTELTRLRFELYATANLAQGYKQLLESTRKAFDEYRKRCPQMDEPLFKDVPAGGGLVLTSDELTKRLLEREEEDRASFMQWVVEKIDSFGDEWNAKFSILQRDVYRMDDRLAILESEFQLLKSRSAKADVGSADPTSN</sequence>
<reference evidence="2" key="1">
    <citation type="submission" date="2019-09" db="EMBL/GenBank/DDBJ databases">
        <authorList>
            <person name="Zhang L."/>
        </authorList>
    </citation>
    <scope>NUCLEOTIDE SEQUENCE</scope>
</reference>
<dbReference type="OMA" id="FRIMVNR"/>
<protein>
    <submittedName>
        <fullName evidence="2">Uncharacterized protein</fullName>
    </submittedName>
</protein>
<dbReference type="OrthoDB" id="1935530at2759"/>
<name>A0A5K0WFK1_9MAGN</name>
<dbReference type="EMBL" id="LR721774">
    <property type="protein sequence ID" value="VVV51117.1"/>
    <property type="molecule type" value="Genomic_DNA"/>
</dbReference>
<dbReference type="AlphaFoldDB" id="A0A5K0WFK1"/>